<dbReference type="BioCyc" id="HAUR316274:GHYA-5316-MONOMER"/>
<keyword evidence="2" id="KW-0614">Plasmid</keyword>
<dbReference type="GO" id="GO:0003677">
    <property type="term" value="F:DNA binding"/>
    <property type="evidence" value="ECO:0007669"/>
    <property type="project" value="InterPro"/>
</dbReference>
<geneLocation type="plasmid" evidence="2 3">
    <name>pHAU02</name>
</geneLocation>
<evidence type="ECO:0000313" key="3">
    <source>
        <dbReference type="Proteomes" id="UP000000787"/>
    </source>
</evidence>
<gene>
    <name evidence="2" type="ordered locus">Haur_5254</name>
</gene>
<protein>
    <submittedName>
        <fullName evidence="2">Uncharacterized protein</fullName>
    </submittedName>
</protein>
<keyword evidence="3" id="KW-1185">Reference proteome</keyword>
<dbReference type="EMBL" id="CP000877">
    <property type="protein sequence ID" value="ABX07881.1"/>
    <property type="molecule type" value="Genomic_DNA"/>
</dbReference>
<dbReference type="Proteomes" id="UP000000787">
    <property type="component" value="Plasmid pHAU02"/>
</dbReference>
<evidence type="ECO:0000313" key="2">
    <source>
        <dbReference type="EMBL" id="ABX07881.1"/>
    </source>
</evidence>
<dbReference type="Gene3D" id="1.10.260.40">
    <property type="entry name" value="lambda repressor-like DNA-binding domains"/>
    <property type="match status" value="1"/>
</dbReference>
<accession>A9B967</accession>
<proteinExistence type="predicted"/>
<dbReference type="HOGENOM" id="CLU_2329898_0_0_0"/>
<evidence type="ECO:0000256" key="1">
    <source>
        <dbReference type="SAM" id="MobiDB-lite"/>
    </source>
</evidence>
<sequence>MRTGIMKKPSMDAVEALCMFFPVEPAFFYPRLAALKNRQSGRSPAEQVKVALRSTSIDPSVQEHVAGIIQALTAHEDLKRKRDDDDEVEEGDSKEKST</sequence>
<reference evidence="2 3" key="1">
    <citation type="journal article" date="2011" name="Stand. Genomic Sci.">
        <title>Complete genome sequence of the filamentous gliding predatory bacterium Herpetosiphon aurantiacus type strain (114-95(T)).</title>
        <authorList>
            <person name="Kiss H."/>
            <person name="Nett M."/>
            <person name="Domin N."/>
            <person name="Martin K."/>
            <person name="Maresca J.A."/>
            <person name="Copeland A."/>
            <person name="Lapidus A."/>
            <person name="Lucas S."/>
            <person name="Berry K.W."/>
            <person name="Glavina Del Rio T."/>
            <person name="Dalin E."/>
            <person name="Tice H."/>
            <person name="Pitluck S."/>
            <person name="Richardson P."/>
            <person name="Bruce D."/>
            <person name="Goodwin L."/>
            <person name="Han C."/>
            <person name="Detter J.C."/>
            <person name="Schmutz J."/>
            <person name="Brettin T."/>
            <person name="Land M."/>
            <person name="Hauser L."/>
            <person name="Kyrpides N.C."/>
            <person name="Ivanova N."/>
            <person name="Goker M."/>
            <person name="Woyke T."/>
            <person name="Klenk H.P."/>
            <person name="Bryant D.A."/>
        </authorList>
    </citation>
    <scope>NUCLEOTIDE SEQUENCE [LARGE SCALE GENOMIC DNA]</scope>
    <source>
        <strain evidence="3">ATCC 23779 / DSM 785 / 114-95</strain>
        <plasmid evidence="2">pHAU02</plasmid>
    </source>
</reference>
<dbReference type="KEGG" id="hau:Haur_5254"/>
<dbReference type="InterPro" id="IPR010982">
    <property type="entry name" value="Lambda_DNA-bd_dom_sf"/>
</dbReference>
<name>A9B967_HERA2</name>
<feature type="region of interest" description="Disordered" evidence="1">
    <location>
        <begin position="76"/>
        <end position="98"/>
    </location>
</feature>
<dbReference type="AlphaFoldDB" id="A9B967"/>
<organism evidence="2 3">
    <name type="scientific">Herpetosiphon aurantiacus (strain ATCC 23779 / DSM 785 / 114-95)</name>
    <dbReference type="NCBI Taxonomy" id="316274"/>
    <lineage>
        <taxon>Bacteria</taxon>
        <taxon>Bacillati</taxon>
        <taxon>Chloroflexota</taxon>
        <taxon>Chloroflexia</taxon>
        <taxon>Herpetosiphonales</taxon>
        <taxon>Herpetosiphonaceae</taxon>
        <taxon>Herpetosiphon</taxon>
    </lineage>
</organism>
<dbReference type="InParanoid" id="A9B967"/>